<dbReference type="Pfam" id="PF03330">
    <property type="entry name" value="DPBB_1"/>
    <property type="match status" value="1"/>
</dbReference>
<keyword evidence="9" id="KW-1185">Reference proteome</keyword>
<evidence type="ECO:0000313" key="8">
    <source>
        <dbReference type="EMBL" id="MCP1727381.1"/>
    </source>
</evidence>
<dbReference type="Pfam" id="PF05036">
    <property type="entry name" value="SPOR"/>
    <property type="match status" value="1"/>
</dbReference>
<keyword evidence="8" id="KW-0449">Lipoprotein</keyword>
<dbReference type="InterPro" id="IPR036908">
    <property type="entry name" value="RlpA-like_sf"/>
</dbReference>
<gene>
    <name evidence="4" type="primary">rlpA</name>
    <name evidence="8" type="ORF">J2T60_001346</name>
</gene>
<dbReference type="InterPro" id="IPR009009">
    <property type="entry name" value="RlpA-like_DPBB"/>
</dbReference>
<dbReference type="Proteomes" id="UP001523550">
    <property type="component" value="Unassembled WGS sequence"/>
</dbReference>
<keyword evidence="2 4" id="KW-0456">Lyase</keyword>
<dbReference type="PROSITE" id="PS51724">
    <property type="entry name" value="SPOR"/>
    <property type="match status" value="1"/>
</dbReference>
<dbReference type="SUPFAM" id="SSF110997">
    <property type="entry name" value="Sporulation related repeat"/>
    <property type="match status" value="1"/>
</dbReference>
<dbReference type="EC" id="4.2.2.-" evidence="4"/>
<dbReference type="HAMAP" id="MF_02071">
    <property type="entry name" value="RlpA"/>
    <property type="match status" value="1"/>
</dbReference>
<keyword evidence="3 4" id="KW-0961">Cell wall biogenesis/degradation</keyword>
<feature type="region of interest" description="Disordered" evidence="6">
    <location>
        <begin position="27"/>
        <end position="58"/>
    </location>
</feature>
<dbReference type="Gene3D" id="3.30.70.1070">
    <property type="entry name" value="Sporulation related repeat"/>
    <property type="match status" value="1"/>
</dbReference>
<protein>
    <recommendedName>
        <fullName evidence="4">Endolytic peptidoglycan transglycosylase RlpA</fullName>
        <ecNumber evidence="4">4.2.2.-</ecNumber>
    </recommendedName>
</protein>
<organism evidence="8 9">
    <name type="scientific">Natronospira proteinivora</name>
    <dbReference type="NCBI Taxonomy" id="1807133"/>
    <lineage>
        <taxon>Bacteria</taxon>
        <taxon>Pseudomonadati</taxon>
        <taxon>Pseudomonadota</taxon>
        <taxon>Gammaproteobacteria</taxon>
        <taxon>Natronospirales</taxon>
        <taxon>Natronospiraceae</taxon>
        <taxon>Natronospira</taxon>
    </lineage>
</organism>
<dbReference type="NCBIfam" id="TIGR00413">
    <property type="entry name" value="rlpA"/>
    <property type="match status" value="1"/>
</dbReference>
<dbReference type="InterPro" id="IPR007730">
    <property type="entry name" value="SPOR-like_dom"/>
</dbReference>
<proteinExistence type="inferred from homology"/>
<dbReference type="Gene3D" id="2.40.40.10">
    <property type="entry name" value="RlpA-like domain"/>
    <property type="match status" value="1"/>
</dbReference>
<dbReference type="PANTHER" id="PTHR34183">
    <property type="entry name" value="ENDOLYTIC PEPTIDOGLYCAN TRANSGLYCOSYLASE RLPA"/>
    <property type="match status" value="1"/>
</dbReference>
<keyword evidence="1" id="KW-0732">Signal</keyword>
<comment type="function">
    <text evidence="4">Lytic transglycosylase with a strong preference for naked glycan strands that lack stem peptides.</text>
</comment>
<dbReference type="SUPFAM" id="SSF50685">
    <property type="entry name" value="Barwin-like endoglucanases"/>
    <property type="match status" value="1"/>
</dbReference>
<evidence type="ECO:0000256" key="2">
    <source>
        <dbReference type="ARBA" id="ARBA00023239"/>
    </source>
</evidence>
<dbReference type="InterPro" id="IPR012997">
    <property type="entry name" value="RplA"/>
</dbReference>
<evidence type="ECO:0000256" key="6">
    <source>
        <dbReference type="SAM" id="MobiDB-lite"/>
    </source>
</evidence>
<dbReference type="EMBL" id="JALJYF010000001">
    <property type="protein sequence ID" value="MCP1727381.1"/>
    <property type="molecule type" value="Genomic_DNA"/>
</dbReference>
<reference evidence="8 9" key="1">
    <citation type="submission" date="2022-03" db="EMBL/GenBank/DDBJ databases">
        <title>Genomic Encyclopedia of Type Strains, Phase III (KMG-III): the genomes of soil and plant-associated and newly described type strains.</title>
        <authorList>
            <person name="Whitman W."/>
        </authorList>
    </citation>
    <scope>NUCLEOTIDE SEQUENCE [LARGE SCALE GENOMIC DNA]</scope>
    <source>
        <strain evidence="8 9">BSker1</strain>
    </source>
</reference>
<evidence type="ECO:0000313" key="9">
    <source>
        <dbReference type="Proteomes" id="UP001523550"/>
    </source>
</evidence>
<dbReference type="CDD" id="cd22268">
    <property type="entry name" value="DPBB_RlpA-like"/>
    <property type="match status" value="1"/>
</dbReference>
<name>A0ABT1G827_9GAMM</name>
<dbReference type="InterPro" id="IPR034718">
    <property type="entry name" value="RlpA"/>
</dbReference>
<sequence>MVEQHPSRNIVLLGSLLLLAACAPLEVQDSGPSSPPEGLDQVQEPIPKEEPRSPYGNPDRYEVFGQTYHVLDSAQGYSEEGIASWYGKKFHGERTSSGETYDMYALTAAHTSLPLPTYVRVTHLENDRSIVVRVNDRGPFAHNRIIDLSYAAAHRLDMADAGTAPVRVEALTGQSGQAQVGDEPVHIQVGAFRDGDNAQDLKRQLESRDITPIRIQQEGNGRRAVHRVQVGPISGEQNVENLLQRLREAGIHETRLIRS</sequence>
<comment type="caution">
    <text evidence="8">The sequence shown here is derived from an EMBL/GenBank/DDBJ whole genome shotgun (WGS) entry which is preliminary data.</text>
</comment>
<feature type="domain" description="SPOR" evidence="7">
    <location>
        <begin position="179"/>
        <end position="259"/>
    </location>
</feature>
<dbReference type="RefSeq" id="WP_253447214.1">
    <property type="nucleotide sequence ID" value="NZ_JALJYF010000001.1"/>
</dbReference>
<dbReference type="InterPro" id="IPR036680">
    <property type="entry name" value="SPOR-like_sf"/>
</dbReference>
<evidence type="ECO:0000256" key="4">
    <source>
        <dbReference type="HAMAP-Rule" id="MF_02071"/>
    </source>
</evidence>
<evidence type="ECO:0000259" key="7">
    <source>
        <dbReference type="PROSITE" id="PS51724"/>
    </source>
</evidence>
<evidence type="ECO:0000256" key="3">
    <source>
        <dbReference type="ARBA" id="ARBA00023316"/>
    </source>
</evidence>
<accession>A0ABT1G827</accession>
<evidence type="ECO:0000256" key="5">
    <source>
        <dbReference type="RuleBase" id="RU003495"/>
    </source>
</evidence>
<dbReference type="PANTHER" id="PTHR34183:SF1">
    <property type="entry name" value="ENDOLYTIC PEPTIDOGLYCAN TRANSGLYCOSYLASE RLPA"/>
    <property type="match status" value="1"/>
</dbReference>
<evidence type="ECO:0000256" key="1">
    <source>
        <dbReference type="ARBA" id="ARBA00022729"/>
    </source>
</evidence>
<comment type="similarity">
    <text evidence="4 5">Belongs to the RlpA family.</text>
</comment>